<evidence type="ECO:0000256" key="10">
    <source>
        <dbReference type="ARBA" id="ARBA00048639"/>
    </source>
</evidence>
<dbReference type="PROSITE" id="PS00911">
    <property type="entry name" value="DHODEHASE_1"/>
    <property type="match status" value="1"/>
</dbReference>
<dbReference type="SUPFAM" id="SSF51395">
    <property type="entry name" value="FMN-linked oxidoreductases"/>
    <property type="match status" value="1"/>
</dbReference>
<gene>
    <name evidence="11 13" type="primary">pyrD</name>
    <name evidence="13" type="ORF">Ahu01nite_038810</name>
</gene>
<comment type="cofactor">
    <cofactor evidence="11">
        <name>FMN</name>
        <dbReference type="ChEBI" id="CHEBI:58210"/>
    </cofactor>
    <text evidence="11">Binds 1 FMN per subunit.</text>
</comment>
<organism evidence="13 14">
    <name type="scientific">Winogradskya humida</name>
    <dbReference type="NCBI Taxonomy" id="113566"/>
    <lineage>
        <taxon>Bacteria</taxon>
        <taxon>Bacillati</taxon>
        <taxon>Actinomycetota</taxon>
        <taxon>Actinomycetes</taxon>
        <taxon>Micromonosporales</taxon>
        <taxon>Micromonosporaceae</taxon>
        <taxon>Winogradskya</taxon>
    </lineage>
</organism>
<dbReference type="InterPro" id="IPR001295">
    <property type="entry name" value="Dihydroorotate_DH_CS"/>
</dbReference>
<comment type="subunit">
    <text evidence="11">Monomer.</text>
</comment>
<comment type="catalytic activity">
    <reaction evidence="10 11">
        <text>(S)-dihydroorotate + a quinone = orotate + a quinol</text>
        <dbReference type="Rhea" id="RHEA:30187"/>
        <dbReference type="ChEBI" id="CHEBI:24646"/>
        <dbReference type="ChEBI" id="CHEBI:30839"/>
        <dbReference type="ChEBI" id="CHEBI:30864"/>
        <dbReference type="ChEBI" id="CHEBI:132124"/>
        <dbReference type="EC" id="1.3.5.2"/>
    </reaction>
</comment>
<keyword evidence="11" id="KW-1003">Cell membrane</keyword>
<evidence type="ECO:0000313" key="13">
    <source>
        <dbReference type="EMBL" id="GIE20779.1"/>
    </source>
</evidence>
<keyword evidence="8 11" id="KW-0560">Oxidoreductase</keyword>
<dbReference type="PANTHER" id="PTHR48109">
    <property type="entry name" value="DIHYDROOROTATE DEHYDROGENASE (QUINONE), MITOCHONDRIAL-RELATED"/>
    <property type="match status" value="1"/>
</dbReference>
<evidence type="ECO:0000313" key="14">
    <source>
        <dbReference type="Proteomes" id="UP000603200"/>
    </source>
</evidence>
<evidence type="ECO:0000256" key="7">
    <source>
        <dbReference type="ARBA" id="ARBA00022975"/>
    </source>
</evidence>
<dbReference type="InterPro" id="IPR050074">
    <property type="entry name" value="DHO_dehydrogenase"/>
</dbReference>
<feature type="binding site" evidence="11">
    <location>
        <begin position="241"/>
        <end position="242"/>
    </location>
    <ligand>
        <name>substrate</name>
    </ligand>
</feature>
<comment type="function">
    <text evidence="1 11">Catalyzes the conversion of dihydroorotate to orotate with quinone as electron acceptor.</text>
</comment>
<feature type="binding site" evidence="11">
    <location>
        <position position="240"/>
    </location>
    <ligand>
        <name>FMN</name>
        <dbReference type="ChEBI" id="CHEBI:58210"/>
    </ligand>
</feature>
<dbReference type="PROSITE" id="PS00912">
    <property type="entry name" value="DHODEHASE_2"/>
    <property type="match status" value="1"/>
</dbReference>
<comment type="caution">
    <text evidence="13">The sequence shown here is derived from an EMBL/GenBank/DDBJ whole genome shotgun (WGS) entry which is preliminary data.</text>
</comment>
<comment type="pathway">
    <text evidence="3 11">Pyrimidine metabolism; UMP biosynthesis via de novo pathway; orotate from (S)-dihydroorotate (quinone route): step 1/1.</text>
</comment>
<evidence type="ECO:0000259" key="12">
    <source>
        <dbReference type="Pfam" id="PF01180"/>
    </source>
</evidence>
<feature type="binding site" evidence="11">
    <location>
        <position position="178"/>
    </location>
    <ligand>
        <name>substrate</name>
    </ligand>
</feature>
<feature type="binding site" evidence="11">
    <location>
        <position position="294"/>
    </location>
    <ligand>
        <name>FMN</name>
        <dbReference type="ChEBI" id="CHEBI:58210"/>
    </ligand>
</feature>
<evidence type="ECO:0000256" key="8">
    <source>
        <dbReference type="ARBA" id="ARBA00023002"/>
    </source>
</evidence>
<evidence type="ECO:0000256" key="11">
    <source>
        <dbReference type="HAMAP-Rule" id="MF_00225"/>
    </source>
</evidence>
<evidence type="ECO:0000256" key="3">
    <source>
        <dbReference type="ARBA" id="ARBA00005161"/>
    </source>
</evidence>
<dbReference type="HAMAP" id="MF_00225">
    <property type="entry name" value="DHO_dh_type2"/>
    <property type="match status" value="1"/>
</dbReference>
<keyword evidence="7 11" id="KW-0665">Pyrimidine biosynthesis</keyword>
<feature type="binding site" evidence="11">
    <location>
        <begin position="67"/>
        <end position="71"/>
    </location>
    <ligand>
        <name>FMN</name>
        <dbReference type="ChEBI" id="CHEBI:58210"/>
    </ligand>
</feature>
<dbReference type="NCBIfam" id="NF003652">
    <property type="entry name" value="PRK05286.2-5"/>
    <property type="match status" value="1"/>
</dbReference>
<dbReference type="PIRSF" id="PIRSF000164">
    <property type="entry name" value="DHO_oxidase"/>
    <property type="match status" value="1"/>
</dbReference>
<evidence type="ECO:0000256" key="6">
    <source>
        <dbReference type="ARBA" id="ARBA00022643"/>
    </source>
</evidence>
<dbReference type="InterPro" id="IPR013785">
    <property type="entry name" value="Aldolase_TIM"/>
</dbReference>
<feature type="binding site" evidence="11">
    <location>
        <position position="212"/>
    </location>
    <ligand>
        <name>FMN</name>
        <dbReference type="ChEBI" id="CHEBI:58210"/>
    </ligand>
</feature>
<keyword evidence="6 11" id="KW-0288">FMN</keyword>
<evidence type="ECO:0000256" key="1">
    <source>
        <dbReference type="ARBA" id="ARBA00003125"/>
    </source>
</evidence>
<evidence type="ECO:0000256" key="9">
    <source>
        <dbReference type="ARBA" id="ARBA00023136"/>
    </source>
</evidence>
<keyword evidence="9 11" id="KW-0472">Membrane</keyword>
<name>A0ABQ3ZQC1_9ACTN</name>
<accession>A0ABQ3ZQC1</accession>
<dbReference type="Proteomes" id="UP000603200">
    <property type="component" value="Unassembled WGS sequence"/>
</dbReference>
<feature type="binding site" evidence="11">
    <location>
        <begin position="315"/>
        <end position="316"/>
    </location>
    <ligand>
        <name>FMN</name>
        <dbReference type="ChEBI" id="CHEBI:58210"/>
    </ligand>
</feature>
<feature type="domain" description="Dihydroorotate dehydrogenase catalytic" evidence="12">
    <location>
        <begin position="52"/>
        <end position="326"/>
    </location>
</feature>
<feature type="binding site" evidence="11">
    <location>
        <begin position="116"/>
        <end position="120"/>
    </location>
    <ligand>
        <name>substrate</name>
    </ligand>
</feature>
<comment type="subcellular location">
    <subcellularLocation>
        <location evidence="11">Cell membrane</location>
        <topology evidence="11">Peripheral membrane protein</topology>
    </subcellularLocation>
    <subcellularLocation>
        <location evidence="2">Membrane</location>
    </subcellularLocation>
</comment>
<feature type="binding site" evidence="11">
    <location>
        <position position="178"/>
    </location>
    <ligand>
        <name>FMN</name>
        <dbReference type="ChEBI" id="CHEBI:58210"/>
    </ligand>
</feature>
<dbReference type="EC" id="1.3.5.2" evidence="11"/>
<feature type="binding site" evidence="11">
    <location>
        <position position="91"/>
    </location>
    <ligand>
        <name>FMN</name>
        <dbReference type="ChEBI" id="CHEBI:58210"/>
    </ligand>
</feature>
<keyword evidence="14" id="KW-1185">Reference proteome</keyword>
<comment type="similarity">
    <text evidence="4 11">Belongs to the dihydroorotate dehydrogenase family. Type 2 subfamily.</text>
</comment>
<dbReference type="PANTHER" id="PTHR48109:SF4">
    <property type="entry name" value="DIHYDROOROTATE DEHYDROGENASE (QUINONE), MITOCHONDRIAL"/>
    <property type="match status" value="1"/>
</dbReference>
<dbReference type="CDD" id="cd04738">
    <property type="entry name" value="DHOD_2_like"/>
    <property type="match status" value="1"/>
</dbReference>
<feature type="active site" description="Nucleophile" evidence="11">
    <location>
        <position position="181"/>
    </location>
</feature>
<dbReference type="RefSeq" id="WP_203837933.1">
    <property type="nucleotide sequence ID" value="NZ_BAAATV010000008.1"/>
</dbReference>
<sequence length="334" mass="34889">MTFFETAVRPVLFRVGGGDAEQAHEFTLKRLAGLSPTVRAVLRRRYAVSAPTEVFGVRFPNAVGLAAGMDKNGVALPSWPALGFGFVEVGTVTAKPQPGNDRPRLFRLRDSEAVINRMGFNNEGAAALAARLSALGPIGVPLGISLGKSKVTPLEEAVQDYLDSYELLHAYADYIAVNVSSPNTPGLRTLQDKSALASLLGALVGKVPVLVKIAPDLSEPAVAELLEVCLAYGAAGVIATNTTLSREGLAAADQPRAGEAGGLSGRPLTERARKIVHFVHQETGGKLPIIGVGGITGPDDAARMFDAGAALVQLYTGFIYRGPGLVRAAALART</sequence>
<dbReference type="EMBL" id="BOMN01000043">
    <property type="protein sequence ID" value="GIE20779.1"/>
    <property type="molecule type" value="Genomic_DNA"/>
</dbReference>
<evidence type="ECO:0000256" key="4">
    <source>
        <dbReference type="ARBA" id="ARBA00005359"/>
    </source>
</evidence>
<dbReference type="InterPro" id="IPR005720">
    <property type="entry name" value="Dihydroorotate_DH_cat"/>
</dbReference>
<dbReference type="Gene3D" id="3.20.20.70">
    <property type="entry name" value="Aldolase class I"/>
    <property type="match status" value="1"/>
</dbReference>
<proteinExistence type="inferred from homology"/>
<dbReference type="Pfam" id="PF01180">
    <property type="entry name" value="DHO_dh"/>
    <property type="match status" value="1"/>
</dbReference>
<keyword evidence="5 11" id="KW-0285">Flavoprotein</keyword>
<protein>
    <recommendedName>
        <fullName evidence="11">Dihydroorotate dehydrogenase (quinone)</fullName>
        <ecNumber evidence="11">1.3.5.2</ecNumber>
    </recommendedName>
    <alternativeName>
        <fullName evidence="11">DHOdehase</fullName>
        <shortName evidence="11">DHOD</shortName>
        <shortName evidence="11">DHODase</shortName>
    </alternativeName>
    <alternativeName>
        <fullName evidence="11">Dihydroorotate oxidase</fullName>
    </alternativeName>
</protein>
<dbReference type="NCBIfam" id="TIGR01036">
    <property type="entry name" value="pyrD_sub2"/>
    <property type="match status" value="1"/>
</dbReference>
<feature type="binding site" evidence="11">
    <location>
        <position position="183"/>
    </location>
    <ligand>
        <name>substrate</name>
    </ligand>
</feature>
<evidence type="ECO:0000256" key="5">
    <source>
        <dbReference type="ARBA" id="ARBA00022630"/>
    </source>
</evidence>
<dbReference type="InterPro" id="IPR012135">
    <property type="entry name" value="Dihydroorotate_DH_1_2"/>
</dbReference>
<dbReference type="InterPro" id="IPR005719">
    <property type="entry name" value="Dihydroorotate_DH_2"/>
</dbReference>
<feature type="binding site" evidence="11">
    <location>
        <position position="145"/>
    </location>
    <ligand>
        <name>FMN</name>
        <dbReference type="ChEBI" id="CHEBI:58210"/>
    </ligand>
</feature>
<feature type="binding site" evidence="11">
    <location>
        <position position="265"/>
    </location>
    <ligand>
        <name>FMN</name>
        <dbReference type="ChEBI" id="CHEBI:58210"/>
    </ligand>
</feature>
<feature type="binding site" evidence="11">
    <location>
        <position position="71"/>
    </location>
    <ligand>
        <name>substrate</name>
    </ligand>
</feature>
<reference evidence="13 14" key="1">
    <citation type="submission" date="2021-01" db="EMBL/GenBank/DDBJ databases">
        <title>Whole genome shotgun sequence of Actinoplanes humidus NBRC 14915.</title>
        <authorList>
            <person name="Komaki H."/>
            <person name="Tamura T."/>
        </authorList>
    </citation>
    <scope>NUCLEOTIDE SEQUENCE [LARGE SCALE GENOMIC DNA]</scope>
    <source>
        <strain evidence="13 14">NBRC 14915</strain>
    </source>
</reference>
<evidence type="ECO:0000256" key="2">
    <source>
        <dbReference type="ARBA" id="ARBA00004370"/>
    </source>
</evidence>